<keyword evidence="2 8" id="KW-0479">Metal-binding</keyword>
<dbReference type="InterPro" id="IPR003764">
    <property type="entry name" value="GlcNAc_6-P_deAcase"/>
</dbReference>
<evidence type="ECO:0000256" key="1">
    <source>
        <dbReference type="ARBA" id="ARBA00010716"/>
    </source>
</evidence>
<feature type="binding site" evidence="8">
    <location>
        <position position="130"/>
    </location>
    <ligand>
        <name>Zn(2+)</name>
        <dbReference type="ChEBI" id="CHEBI:29105"/>
    </ligand>
</feature>
<comment type="cofactor">
    <cofactor evidence="8">
        <name>a divalent metal cation</name>
        <dbReference type="ChEBI" id="CHEBI:60240"/>
    </cofactor>
    <text evidence="8">Binds 1 divalent metal cation per subunit.</text>
</comment>
<evidence type="ECO:0000256" key="7">
    <source>
        <dbReference type="PIRSR" id="PIRSR038994-2"/>
    </source>
</evidence>
<dbReference type="PIRSF" id="PIRSF038994">
    <property type="entry name" value="NagA"/>
    <property type="match status" value="1"/>
</dbReference>
<evidence type="ECO:0000256" key="8">
    <source>
        <dbReference type="PIRSR" id="PIRSR038994-3"/>
    </source>
</evidence>
<evidence type="ECO:0000313" key="10">
    <source>
        <dbReference type="EMBL" id="KOO03078.1"/>
    </source>
</evidence>
<dbReference type="PANTHER" id="PTHR11113">
    <property type="entry name" value="N-ACETYLGLUCOSAMINE-6-PHOSPHATE DEACETYLASE"/>
    <property type="match status" value="1"/>
</dbReference>
<dbReference type="NCBIfam" id="TIGR00221">
    <property type="entry name" value="nagA"/>
    <property type="match status" value="1"/>
</dbReference>
<feature type="domain" description="Amidohydrolase-related" evidence="9">
    <location>
        <begin position="53"/>
        <end position="375"/>
    </location>
</feature>
<dbReference type="EMBL" id="LHPJ01000008">
    <property type="protein sequence ID" value="KOO03078.1"/>
    <property type="molecule type" value="Genomic_DNA"/>
</dbReference>
<feature type="binding site" evidence="7">
    <location>
        <position position="226"/>
    </location>
    <ligand>
        <name>substrate</name>
    </ligand>
</feature>
<reference evidence="11" key="1">
    <citation type="submission" date="2015-08" db="EMBL/GenBank/DDBJ databases">
        <title>Vibrio galatheae sp. nov., a novel member of the Vibrionaceae family isolated from the Solomon Islands.</title>
        <authorList>
            <person name="Giubergia S."/>
            <person name="Machado H."/>
            <person name="Mateiu R.V."/>
            <person name="Gram L."/>
        </authorList>
    </citation>
    <scope>NUCLEOTIDE SEQUENCE [LARGE SCALE GENOMIC DNA]</scope>
    <source>
        <strain evidence="11">DSM 19584</strain>
    </source>
</reference>
<dbReference type="Pfam" id="PF01979">
    <property type="entry name" value="Amidohydro_1"/>
    <property type="match status" value="1"/>
</dbReference>
<dbReference type="AlphaFoldDB" id="A0A0M0HMZ0"/>
<sequence>MALRAVSATRLFDGYTYYQDFALVWEDQTIISIVPLEKLPPNIEHQHFEGALIAPGFIDLQVNGGGGVMFNSDISASAMGTICEAHRAHGTTYLLPTLISSTPEDLSQALCSLQQAKQQNIPGVLGVHLEGPWLNADKKGAHNANLFYAPTAGQLSQFPWPKEGKVLVTAAVENIEISALEYLKQMGVTLSCGHSNAQIAQLTEQKLSLVDGFTHLFNAMSPLEGREPGTVGAALKTDHAWCSIITDGIHVHPDSVRIASRIKPKGKLLVVTDAMASVSSENNSFVLDGEVISVKDNKLVNSQGSLAGAHIGMDQSVANLIAWGFLEEEALRMASTYPAQALACHNLGLLRPGMTAAATILNADYQTTGVLVDGELF</sequence>
<dbReference type="PATRIC" id="fig|693.5.peg.2254"/>
<evidence type="ECO:0000256" key="4">
    <source>
        <dbReference type="ARBA" id="ARBA00023277"/>
    </source>
</evidence>
<dbReference type="GO" id="GO:0008448">
    <property type="term" value="F:N-acetylglucosamine-6-phosphate deacetylase activity"/>
    <property type="evidence" value="ECO:0007669"/>
    <property type="project" value="InterPro"/>
</dbReference>
<protein>
    <submittedName>
        <fullName evidence="10">N-acetylglucosamine-6-phosphate deacetylase</fullName>
    </submittedName>
</protein>
<comment type="similarity">
    <text evidence="1 5">Belongs to the metallo-dependent hydrolases superfamily. NagA family.</text>
</comment>
<feature type="binding site" evidence="8">
    <location>
        <position position="215"/>
    </location>
    <ligand>
        <name>Zn(2+)</name>
        <dbReference type="ChEBI" id="CHEBI:29105"/>
    </ligand>
</feature>
<name>A0A0M0HMZ0_VIBNE</name>
<evidence type="ECO:0000256" key="3">
    <source>
        <dbReference type="ARBA" id="ARBA00022801"/>
    </source>
</evidence>
<comment type="caution">
    <text evidence="10">The sequence shown here is derived from an EMBL/GenBank/DDBJ whole genome shotgun (WGS) entry which is preliminary data.</text>
</comment>
<feature type="binding site" evidence="7">
    <location>
        <position position="141"/>
    </location>
    <ligand>
        <name>substrate</name>
    </ligand>
</feature>
<dbReference type="PANTHER" id="PTHR11113:SF14">
    <property type="entry name" value="N-ACETYLGLUCOSAMINE-6-PHOSPHATE DEACETYLASE"/>
    <property type="match status" value="1"/>
</dbReference>
<dbReference type="STRING" id="693.AKJ17_11000"/>
<dbReference type="InterPro" id="IPR011059">
    <property type="entry name" value="Metal-dep_hydrolase_composite"/>
</dbReference>
<evidence type="ECO:0000256" key="6">
    <source>
        <dbReference type="PIRSR" id="PIRSR038994-1"/>
    </source>
</evidence>
<dbReference type="CDD" id="cd00854">
    <property type="entry name" value="NagA"/>
    <property type="match status" value="1"/>
</dbReference>
<keyword evidence="4 5" id="KW-0119">Carbohydrate metabolism</keyword>
<feature type="binding site" evidence="7">
    <location>
        <begin position="306"/>
        <end position="308"/>
    </location>
    <ligand>
        <name>substrate</name>
    </ligand>
</feature>
<accession>A0A0M0HMZ0</accession>
<dbReference type="SUPFAM" id="SSF51556">
    <property type="entry name" value="Metallo-dependent hydrolases"/>
    <property type="match status" value="1"/>
</dbReference>
<gene>
    <name evidence="10" type="ORF">AKJ17_11000</name>
</gene>
<dbReference type="Proteomes" id="UP000037515">
    <property type="component" value="Unassembled WGS sequence"/>
</dbReference>
<evidence type="ECO:0000256" key="2">
    <source>
        <dbReference type="ARBA" id="ARBA00022723"/>
    </source>
</evidence>
<feature type="binding site" evidence="8">
    <location>
        <position position="194"/>
    </location>
    <ligand>
        <name>Zn(2+)</name>
        <dbReference type="ChEBI" id="CHEBI:29105"/>
    </ligand>
</feature>
<keyword evidence="3 5" id="KW-0378">Hydrolase</keyword>
<organism evidence="10 11">
    <name type="scientific">Vibrio nereis</name>
    <dbReference type="NCBI Taxonomy" id="693"/>
    <lineage>
        <taxon>Bacteria</taxon>
        <taxon>Pseudomonadati</taxon>
        <taxon>Pseudomonadota</taxon>
        <taxon>Gammaproteobacteria</taxon>
        <taxon>Vibrionales</taxon>
        <taxon>Vibrionaceae</taxon>
        <taxon>Vibrio</taxon>
    </lineage>
</organism>
<dbReference type="GO" id="GO:0006046">
    <property type="term" value="P:N-acetylglucosamine catabolic process"/>
    <property type="evidence" value="ECO:0007669"/>
    <property type="project" value="TreeGrafter"/>
</dbReference>
<evidence type="ECO:0000313" key="11">
    <source>
        <dbReference type="Proteomes" id="UP000037515"/>
    </source>
</evidence>
<dbReference type="SUPFAM" id="SSF51338">
    <property type="entry name" value="Composite domain of metallo-dependent hydrolases"/>
    <property type="match status" value="1"/>
</dbReference>
<dbReference type="Gene3D" id="2.30.40.10">
    <property type="entry name" value="Urease, subunit C, domain 1"/>
    <property type="match status" value="1"/>
</dbReference>
<dbReference type="RefSeq" id="WP_053395863.1">
    <property type="nucleotide sequence ID" value="NZ_LHPJ01000008.1"/>
</dbReference>
<feature type="active site" description="Proton donor/acceptor" evidence="6">
    <location>
        <position position="273"/>
    </location>
</feature>
<dbReference type="GO" id="GO:0046872">
    <property type="term" value="F:metal ion binding"/>
    <property type="evidence" value="ECO:0007669"/>
    <property type="project" value="UniProtKB-KW"/>
</dbReference>
<dbReference type="Gene3D" id="3.20.20.140">
    <property type="entry name" value="Metal-dependent hydrolases"/>
    <property type="match status" value="1"/>
</dbReference>
<dbReference type="InterPro" id="IPR006680">
    <property type="entry name" value="Amidohydro-rel"/>
</dbReference>
<keyword evidence="11" id="KW-1185">Reference proteome</keyword>
<evidence type="ECO:0000259" key="9">
    <source>
        <dbReference type="Pfam" id="PF01979"/>
    </source>
</evidence>
<dbReference type="InterPro" id="IPR032466">
    <property type="entry name" value="Metal_Hydrolase"/>
</dbReference>
<feature type="binding site" evidence="7">
    <location>
        <begin position="218"/>
        <end position="219"/>
    </location>
    <ligand>
        <name>substrate</name>
    </ligand>
</feature>
<evidence type="ECO:0000256" key="5">
    <source>
        <dbReference type="PIRNR" id="PIRNR038994"/>
    </source>
</evidence>
<dbReference type="OrthoDB" id="9776488at2"/>
<feature type="binding site" evidence="7">
    <location>
        <position position="250"/>
    </location>
    <ligand>
        <name>substrate</name>
    </ligand>
</feature>
<proteinExistence type="inferred from homology"/>